<evidence type="ECO:0000313" key="3">
    <source>
        <dbReference type="WBParaSite" id="TASK_0000256201-mRNA-1"/>
    </source>
</evidence>
<sequence length="244" mass="25712">MSHRAQVAVALRSSWLCQPVNRLFKGPQRGRQLAINLQQSCISLGTIEVMCNAEPRGAEHHRALIGVVTLALTAAATATVTATTTWCVCFVGCLDCECKLELAVAGAGVAVGLARSNAIEGWVTRLAESEGESVRGRADACLSILAAHSESTCLGMSPTVDLRIVGDALDRQRLSGCRYRSGTKAHLLTGGRVIQSQLHAGGFVGPPSHRANWPLGQWASGPPKDSHQMGGMVALGEVIEPRLG</sequence>
<proteinExistence type="predicted"/>
<evidence type="ECO:0000313" key="1">
    <source>
        <dbReference type="EMBL" id="VDK25527.1"/>
    </source>
</evidence>
<reference evidence="1 2" key="2">
    <citation type="submission" date="2018-11" db="EMBL/GenBank/DDBJ databases">
        <authorList>
            <consortium name="Pathogen Informatics"/>
        </authorList>
    </citation>
    <scope>NUCLEOTIDE SEQUENCE [LARGE SCALE GENOMIC DNA]</scope>
</reference>
<dbReference type="AlphaFoldDB" id="A0A0R3VYR8"/>
<dbReference type="Proteomes" id="UP000282613">
    <property type="component" value="Unassembled WGS sequence"/>
</dbReference>
<organism evidence="3">
    <name type="scientific">Taenia asiatica</name>
    <name type="common">Asian tapeworm</name>
    <dbReference type="NCBI Taxonomy" id="60517"/>
    <lineage>
        <taxon>Eukaryota</taxon>
        <taxon>Metazoa</taxon>
        <taxon>Spiralia</taxon>
        <taxon>Lophotrochozoa</taxon>
        <taxon>Platyhelminthes</taxon>
        <taxon>Cestoda</taxon>
        <taxon>Eucestoda</taxon>
        <taxon>Cyclophyllidea</taxon>
        <taxon>Taeniidae</taxon>
        <taxon>Taenia</taxon>
    </lineage>
</organism>
<dbReference type="WBParaSite" id="TASK_0000256201-mRNA-1">
    <property type="protein sequence ID" value="TASK_0000256201-mRNA-1"/>
    <property type="gene ID" value="TASK_0000256201"/>
</dbReference>
<gene>
    <name evidence="1" type="ORF">TASK_LOCUS2563</name>
</gene>
<reference evidence="3" key="1">
    <citation type="submission" date="2017-02" db="UniProtKB">
        <authorList>
            <consortium name="WormBaseParasite"/>
        </authorList>
    </citation>
    <scope>IDENTIFICATION</scope>
</reference>
<protein>
    <submittedName>
        <fullName evidence="3">PMEI domain-containing protein</fullName>
    </submittedName>
</protein>
<accession>A0A0R3VYR8</accession>
<keyword evidence="2" id="KW-1185">Reference proteome</keyword>
<name>A0A0R3VYR8_TAEAS</name>
<dbReference type="EMBL" id="UYRS01002052">
    <property type="protein sequence ID" value="VDK25527.1"/>
    <property type="molecule type" value="Genomic_DNA"/>
</dbReference>
<evidence type="ECO:0000313" key="2">
    <source>
        <dbReference type="Proteomes" id="UP000282613"/>
    </source>
</evidence>